<dbReference type="EMBL" id="HACG01038902">
    <property type="protein sequence ID" value="CEK85767.1"/>
    <property type="molecule type" value="Transcribed_RNA"/>
</dbReference>
<keyword evidence="1" id="KW-1133">Transmembrane helix</keyword>
<protein>
    <submittedName>
        <fullName evidence="2">Uncharacterized protein</fullName>
    </submittedName>
</protein>
<reference evidence="2" key="1">
    <citation type="submission" date="2014-12" db="EMBL/GenBank/DDBJ databases">
        <title>Insight into the proteome of Arion vulgaris.</title>
        <authorList>
            <person name="Aradska J."/>
            <person name="Bulat T."/>
            <person name="Smidak R."/>
            <person name="Sarate P."/>
            <person name="Gangsoo J."/>
            <person name="Sialana F."/>
            <person name="Bilban M."/>
            <person name="Lubec G."/>
        </authorList>
    </citation>
    <scope>NUCLEOTIDE SEQUENCE</scope>
    <source>
        <tissue evidence="2">Skin</tissue>
    </source>
</reference>
<name>A0A0B7AYR3_9EUPU</name>
<accession>A0A0B7AYR3</accession>
<evidence type="ECO:0000256" key="1">
    <source>
        <dbReference type="SAM" id="Phobius"/>
    </source>
</evidence>
<proteinExistence type="predicted"/>
<evidence type="ECO:0000313" key="2">
    <source>
        <dbReference type="EMBL" id="CEK85767.1"/>
    </source>
</evidence>
<organism evidence="2">
    <name type="scientific">Arion vulgaris</name>
    <dbReference type="NCBI Taxonomy" id="1028688"/>
    <lineage>
        <taxon>Eukaryota</taxon>
        <taxon>Metazoa</taxon>
        <taxon>Spiralia</taxon>
        <taxon>Lophotrochozoa</taxon>
        <taxon>Mollusca</taxon>
        <taxon>Gastropoda</taxon>
        <taxon>Heterobranchia</taxon>
        <taxon>Euthyneura</taxon>
        <taxon>Panpulmonata</taxon>
        <taxon>Eupulmonata</taxon>
        <taxon>Stylommatophora</taxon>
        <taxon>Helicina</taxon>
        <taxon>Arionoidea</taxon>
        <taxon>Arionidae</taxon>
        <taxon>Arion</taxon>
    </lineage>
</organism>
<dbReference type="AlphaFoldDB" id="A0A0B7AYR3"/>
<feature type="transmembrane region" description="Helical" evidence="1">
    <location>
        <begin position="6"/>
        <end position="26"/>
    </location>
</feature>
<keyword evidence="1" id="KW-0812">Transmembrane</keyword>
<gene>
    <name evidence="2" type="primary">ORF150161</name>
</gene>
<keyword evidence="1" id="KW-0472">Membrane</keyword>
<sequence>MDQFAGIFFIMYPMKGLLIAMMSTHLGPIHSFFYRYSLEPILPSPFAPR</sequence>